<gene>
    <name evidence="7" type="ORF">HPB52_021390</name>
</gene>
<keyword evidence="2 5" id="KW-0863">Zinc-finger</keyword>
<feature type="domain" description="THAP-type" evidence="6">
    <location>
        <begin position="1"/>
        <end position="74"/>
    </location>
</feature>
<dbReference type="VEuPathDB" id="VectorBase:RSAN_051465"/>
<dbReference type="EMBL" id="JABSTV010001253">
    <property type="protein sequence ID" value="KAH7944573.1"/>
    <property type="molecule type" value="Genomic_DNA"/>
</dbReference>
<proteinExistence type="predicted"/>
<dbReference type="PANTHER" id="PTHR31751">
    <property type="entry name" value="SI:CH211-108C17.2-RELATED-RELATED"/>
    <property type="match status" value="1"/>
</dbReference>
<organism evidence="7 8">
    <name type="scientific">Rhipicephalus sanguineus</name>
    <name type="common">Brown dog tick</name>
    <name type="synonym">Ixodes sanguineus</name>
    <dbReference type="NCBI Taxonomy" id="34632"/>
    <lineage>
        <taxon>Eukaryota</taxon>
        <taxon>Metazoa</taxon>
        <taxon>Ecdysozoa</taxon>
        <taxon>Arthropoda</taxon>
        <taxon>Chelicerata</taxon>
        <taxon>Arachnida</taxon>
        <taxon>Acari</taxon>
        <taxon>Parasitiformes</taxon>
        <taxon>Ixodida</taxon>
        <taxon>Ixodoidea</taxon>
        <taxon>Ixodidae</taxon>
        <taxon>Rhipicephalinae</taxon>
        <taxon>Rhipicephalus</taxon>
        <taxon>Rhipicephalus</taxon>
    </lineage>
</organism>
<evidence type="ECO:0000256" key="2">
    <source>
        <dbReference type="ARBA" id="ARBA00022771"/>
    </source>
</evidence>
<reference evidence="7" key="1">
    <citation type="journal article" date="2020" name="Cell">
        <title>Large-Scale Comparative Analyses of Tick Genomes Elucidate Their Genetic Diversity and Vector Capacities.</title>
        <authorList>
            <consortium name="Tick Genome and Microbiome Consortium (TIGMIC)"/>
            <person name="Jia N."/>
            <person name="Wang J."/>
            <person name="Shi W."/>
            <person name="Du L."/>
            <person name="Sun Y."/>
            <person name="Zhan W."/>
            <person name="Jiang J.F."/>
            <person name="Wang Q."/>
            <person name="Zhang B."/>
            <person name="Ji P."/>
            <person name="Bell-Sakyi L."/>
            <person name="Cui X.M."/>
            <person name="Yuan T.T."/>
            <person name="Jiang B.G."/>
            <person name="Yang W.F."/>
            <person name="Lam T.T."/>
            <person name="Chang Q.C."/>
            <person name="Ding S.J."/>
            <person name="Wang X.J."/>
            <person name="Zhu J.G."/>
            <person name="Ruan X.D."/>
            <person name="Zhao L."/>
            <person name="Wei J.T."/>
            <person name="Ye R.Z."/>
            <person name="Que T.C."/>
            <person name="Du C.H."/>
            <person name="Zhou Y.H."/>
            <person name="Cheng J.X."/>
            <person name="Dai P.F."/>
            <person name="Guo W.B."/>
            <person name="Han X.H."/>
            <person name="Huang E.J."/>
            <person name="Li L.F."/>
            <person name="Wei W."/>
            <person name="Gao Y.C."/>
            <person name="Liu J.Z."/>
            <person name="Shao H.Z."/>
            <person name="Wang X."/>
            <person name="Wang C.C."/>
            <person name="Yang T.C."/>
            <person name="Huo Q.B."/>
            <person name="Li W."/>
            <person name="Chen H.Y."/>
            <person name="Chen S.E."/>
            <person name="Zhou L.G."/>
            <person name="Ni X.B."/>
            <person name="Tian J.H."/>
            <person name="Sheng Y."/>
            <person name="Liu T."/>
            <person name="Pan Y.S."/>
            <person name="Xia L.Y."/>
            <person name="Li J."/>
            <person name="Zhao F."/>
            <person name="Cao W.C."/>
        </authorList>
    </citation>
    <scope>NUCLEOTIDE SEQUENCE</scope>
    <source>
        <strain evidence="7">Rsan-2018</strain>
    </source>
</reference>
<dbReference type="GO" id="GO:0008270">
    <property type="term" value="F:zinc ion binding"/>
    <property type="evidence" value="ECO:0007669"/>
    <property type="project" value="UniProtKB-KW"/>
</dbReference>
<dbReference type="InterPro" id="IPR006612">
    <property type="entry name" value="THAP_Znf"/>
</dbReference>
<dbReference type="SMART" id="SM00692">
    <property type="entry name" value="DM3"/>
    <property type="match status" value="1"/>
</dbReference>
<dbReference type="Pfam" id="PF05485">
    <property type="entry name" value="THAP"/>
    <property type="match status" value="1"/>
</dbReference>
<dbReference type="PANTHER" id="PTHR31751:SF42">
    <property type="entry name" value="PROTEIN CBG10204"/>
    <property type="match status" value="1"/>
</dbReference>
<keyword evidence="8" id="KW-1185">Reference proteome</keyword>
<evidence type="ECO:0000256" key="4">
    <source>
        <dbReference type="ARBA" id="ARBA00023125"/>
    </source>
</evidence>
<evidence type="ECO:0000256" key="5">
    <source>
        <dbReference type="PROSITE-ProRule" id="PRU00309"/>
    </source>
</evidence>
<comment type="caution">
    <text evidence="7">The sequence shown here is derived from an EMBL/GenBank/DDBJ whole genome shotgun (WGS) entry which is preliminary data.</text>
</comment>
<protein>
    <recommendedName>
        <fullName evidence="6">THAP-type domain-containing protein</fullName>
    </recommendedName>
</protein>
<sequence length="221" mass="25041">MHSFPNDPAQRQVWVDFVRRDRNRDWTPANGSRICSLHFGPDCYRAGNHRYLLEFGIEQSKKQYLEAEAVPTLMLASPASLLERLLLCYRIQQDFLTPAVSKVWVPQQQALLEQLKWAGVKLAGDSRADSPGYTSKYGTYSLLERTVNRLVDVMLVESNEVASSNHMELEGLKRAQQHLDDSGVPVHEVVTDRHAQINAADCGLHAASGHHTFCRIMYYMG</sequence>
<evidence type="ECO:0000313" key="8">
    <source>
        <dbReference type="Proteomes" id="UP000821837"/>
    </source>
</evidence>
<keyword evidence="3" id="KW-0862">Zinc</keyword>
<dbReference type="AlphaFoldDB" id="A0A9D4STC8"/>
<dbReference type="SUPFAM" id="SSF57716">
    <property type="entry name" value="Glucocorticoid receptor-like (DNA-binding domain)"/>
    <property type="match status" value="1"/>
</dbReference>
<evidence type="ECO:0000259" key="6">
    <source>
        <dbReference type="PROSITE" id="PS50950"/>
    </source>
</evidence>
<keyword evidence="1" id="KW-0479">Metal-binding</keyword>
<dbReference type="SMART" id="SM00980">
    <property type="entry name" value="THAP"/>
    <property type="match status" value="1"/>
</dbReference>
<dbReference type="PROSITE" id="PS50950">
    <property type="entry name" value="ZF_THAP"/>
    <property type="match status" value="1"/>
</dbReference>
<accession>A0A9D4STC8</accession>
<evidence type="ECO:0000313" key="7">
    <source>
        <dbReference type="EMBL" id="KAH7944573.1"/>
    </source>
</evidence>
<name>A0A9D4STC8_RHISA</name>
<evidence type="ECO:0000256" key="3">
    <source>
        <dbReference type="ARBA" id="ARBA00022833"/>
    </source>
</evidence>
<reference evidence="7" key="2">
    <citation type="submission" date="2021-09" db="EMBL/GenBank/DDBJ databases">
        <authorList>
            <person name="Jia N."/>
            <person name="Wang J."/>
            <person name="Shi W."/>
            <person name="Du L."/>
            <person name="Sun Y."/>
            <person name="Zhan W."/>
            <person name="Jiang J."/>
            <person name="Wang Q."/>
            <person name="Zhang B."/>
            <person name="Ji P."/>
            <person name="Sakyi L.B."/>
            <person name="Cui X."/>
            <person name="Yuan T."/>
            <person name="Jiang B."/>
            <person name="Yang W."/>
            <person name="Lam T.T.-Y."/>
            <person name="Chang Q."/>
            <person name="Ding S."/>
            <person name="Wang X."/>
            <person name="Zhu J."/>
            <person name="Ruan X."/>
            <person name="Zhao L."/>
            <person name="Wei J."/>
            <person name="Que T."/>
            <person name="Du C."/>
            <person name="Cheng J."/>
            <person name="Dai P."/>
            <person name="Han X."/>
            <person name="Huang E."/>
            <person name="Gao Y."/>
            <person name="Liu J."/>
            <person name="Shao H."/>
            <person name="Ye R."/>
            <person name="Li L."/>
            <person name="Wei W."/>
            <person name="Wang X."/>
            <person name="Wang C."/>
            <person name="Huo Q."/>
            <person name="Li W."/>
            <person name="Guo W."/>
            <person name="Chen H."/>
            <person name="Chen S."/>
            <person name="Zhou L."/>
            <person name="Zhou L."/>
            <person name="Ni X."/>
            <person name="Tian J."/>
            <person name="Zhou Y."/>
            <person name="Sheng Y."/>
            <person name="Liu T."/>
            <person name="Pan Y."/>
            <person name="Xia L."/>
            <person name="Li J."/>
            <person name="Zhao F."/>
            <person name="Cao W."/>
        </authorList>
    </citation>
    <scope>NUCLEOTIDE SEQUENCE</scope>
    <source>
        <strain evidence="7">Rsan-2018</strain>
        <tissue evidence="7">Larvae</tissue>
    </source>
</reference>
<dbReference type="GO" id="GO:0003677">
    <property type="term" value="F:DNA binding"/>
    <property type="evidence" value="ECO:0007669"/>
    <property type="project" value="UniProtKB-UniRule"/>
</dbReference>
<dbReference type="Proteomes" id="UP000821837">
    <property type="component" value="Unassembled WGS sequence"/>
</dbReference>
<dbReference type="VEuPathDB" id="VectorBase:RSAN_042719"/>
<evidence type="ECO:0000256" key="1">
    <source>
        <dbReference type="ARBA" id="ARBA00022723"/>
    </source>
</evidence>
<keyword evidence="4 5" id="KW-0238">DNA-binding</keyword>